<gene>
    <name evidence="3" type="ORF">GEV37_06785</name>
</gene>
<dbReference type="Gene3D" id="2.120.10.30">
    <property type="entry name" value="TolB, C-terminal domain"/>
    <property type="match status" value="1"/>
</dbReference>
<dbReference type="Proteomes" id="UP001319882">
    <property type="component" value="Unassembled WGS sequence"/>
</dbReference>
<dbReference type="InterPro" id="IPR011042">
    <property type="entry name" value="6-blade_b-propeller_TolB-like"/>
</dbReference>
<evidence type="ECO:0000259" key="2">
    <source>
        <dbReference type="Pfam" id="PF07995"/>
    </source>
</evidence>
<dbReference type="SUPFAM" id="SSF50952">
    <property type="entry name" value="Soluble quinoprotein glucose dehydrogenase"/>
    <property type="match status" value="1"/>
</dbReference>
<comment type="caution">
    <text evidence="3">The sequence shown here is derived from an EMBL/GenBank/DDBJ whole genome shotgun (WGS) entry which is preliminary data.</text>
</comment>
<reference evidence="3 4" key="1">
    <citation type="journal article" date="2021" name="Sci. Rep.">
        <title>Genome analysis of a halophilic bacterium Halomonas malpeensis YU-PRIM-29(T) reveals its exopolysaccharide and pigment producing capabilities.</title>
        <authorList>
            <person name="Athmika"/>
            <person name="Ghate S.D."/>
            <person name="Arun A.B."/>
            <person name="Rao S.S."/>
            <person name="Kumar S.T.A."/>
            <person name="Kandiyil M.K."/>
            <person name="Saptami K."/>
            <person name="Rekha P.D."/>
        </authorList>
    </citation>
    <scope>NUCLEOTIDE SEQUENCE [LARGE SCALE GENOMIC DNA]</scope>
    <source>
        <strain evidence="4">prim 29</strain>
    </source>
</reference>
<organism evidence="3 4">
    <name type="scientific">Vreelandella malpeensis</name>
    <dbReference type="NCBI Taxonomy" id="1172368"/>
    <lineage>
        <taxon>Bacteria</taxon>
        <taxon>Pseudomonadati</taxon>
        <taxon>Pseudomonadota</taxon>
        <taxon>Gammaproteobacteria</taxon>
        <taxon>Oceanospirillales</taxon>
        <taxon>Halomonadaceae</taxon>
        <taxon>Vreelandella</taxon>
    </lineage>
</organism>
<dbReference type="PANTHER" id="PTHR19328:SF75">
    <property type="entry name" value="ALDOSE SUGAR DEHYDROGENASE YLII"/>
    <property type="match status" value="1"/>
</dbReference>
<sequence length="393" mass="41893">MPAATTLCSTLTRPCFAPRRQGLALVGGLLLAAGASAETIVDRVESEAATFSIERVASGLQRPWAVALLPDGRYLVSERAGRLKLIEASGRDVSVLEGLPEVSGHGQGGLLDVVLHPAFGDGEHDWIYFTWSKPDGGNTRTALSRVRFEGEALGDAELLFEQDRASGPGRHYGSRLAWLGDGTLLMSVGDRGSNPGRAQDGGDHAGSTLRLTETGEAPNDNPFAGEPGTLDEIYSLGNRNIQGMVVRDNGEAWVSEHGPLTGDELNLIEAGHNYGWPEVTLGNDYATNEPIGATSLPGMTDPAHDFQGRFAPSGLAEVSGERFPAWQGNLLAGGLASEQLMRFVIDEGRVMAHERLLQGELGRIRDVRQGGNGDIYLLTDADEGALYRLSPVE</sequence>
<name>A0ABS8DRE9_9GAMM</name>
<accession>A0ABS8DRE9</accession>
<feature type="domain" description="Glucose/Sorbosone dehydrogenase" evidence="2">
    <location>
        <begin position="60"/>
        <end position="388"/>
    </location>
</feature>
<dbReference type="EMBL" id="WHVL01000002">
    <property type="protein sequence ID" value="MCB8888818.1"/>
    <property type="molecule type" value="Genomic_DNA"/>
</dbReference>
<dbReference type="PANTHER" id="PTHR19328">
    <property type="entry name" value="HEDGEHOG-INTERACTING PROTEIN"/>
    <property type="match status" value="1"/>
</dbReference>
<dbReference type="InterPro" id="IPR012938">
    <property type="entry name" value="Glc/Sorbosone_DH"/>
</dbReference>
<evidence type="ECO:0000256" key="1">
    <source>
        <dbReference type="SAM" id="MobiDB-lite"/>
    </source>
</evidence>
<evidence type="ECO:0000313" key="3">
    <source>
        <dbReference type="EMBL" id="MCB8888818.1"/>
    </source>
</evidence>
<dbReference type="Pfam" id="PF07995">
    <property type="entry name" value="GSDH"/>
    <property type="match status" value="1"/>
</dbReference>
<proteinExistence type="predicted"/>
<feature type="region of interest" description="Disordered" evidence="1">
    <location>
        <begin position="189"/>
        <end position="229"/>
    </location>
</feature>
<dbReference type="InterPro" id="IPR011041">
    <property type="entry name" value="Quinoprot_gluc/sorb_DH_b-prop"/>
</dbReference>
<keyword evidence="4" id="KW-1185">Reference proteome</keyword>
<protein>
    <submittedName>
        <fullName evidence="3">PQQ-dependent sugar dehydrogenase</fullName>
    </submittedName>
</protein>
<evidence type="ECO:0000313" key="4">
    <source>
        <dbReference type="Proteomes" id="UP001319882"/>
    </source>
</evidence>
<dbReference type="RefSeq" id="WP_227389478.1">
    <property type="nucleotide sequence ID" value="NZ_JBHSCJ010000010.1"/>
</dbReference>